<evidence type="ECO:0000259" key="1">
    <source>
        <dbReference type="Pfam" id="PF00534"/>
    </source>
</evidence>
<dbReference type="PANTHER" id="PTHR12526:SF630">
    <property type="entry name" value="GLYCOSYLTRANSFERASE"/>
    <property type="match status" value="1"/>
</dbReference>
<dbReference type="InterPro" id="IPR001296">
    <property type="entry name" value="Glyco_trans_1"/>
</dbReference>
<gene>
    <name evidence="3" type="ORF">KEM10_00350</name>
</gene>
<protein>
    <submittedName>
        <fullName evidence="3">Glycosyltransferase</fullName>
    </submittedName>
</protein>
<sequence length="367" mass="41613">MRLLLLNSIGRSKWGGGEKWMLMTAKNLISRGHEVYIGCSANSLLEQHSKAENLPVLPINIYSDFSLLGILKLKQYYKQKAFDVIIGCQNRDVRIAGYLVKKILKSKCLVYSRQGVQLLNKSIKYKFSFLPFCDGIITNTYSIKKEYDSYGWWDKDFVKVIYNGVESQNHDLEGFNFNEYLKPSTENPFIIFSAGRLSTQKGFRYLIDAAKKVVINHPDTYFFIAGKGKLQRELNEQIVRNGLSSNVFLIGFHENIIPLLKKADLFILPSLFEGMPNALMEAMSAGVPVISTNVNGVSELMQDQQHGLIIPPADPEALSSSILKMIEDKNYRDMGLEGKKHVANNFTVDKMVDEIESFLEEGIRIKS</sequence>
<proteinExistence type="predicted"/>
<dbReference type="Gene3D" id="3.40.50.2000">
    <property type="entry name" value="Glycogen Phosphorylase B"/>
    <property type="match status" value="2"/>
</dbReference>
<dbReference type="Pfam" id="PF13439">
    <property type="entry name" value="Glyco_transf_4"/>
    <property type="match status" value="1"/>
</dbReference>
<feature type="domain" description="Glycosyltransferase subfamily 4-like N-terminal" evidence="2">
    <location>
        <begin position="14"/>
        <end position="166"/>
    </location>
</feature>
<dbReference type="EMBL" id="JAGUCO010000001">
    <property type="protein sequence ID" value="MBS2096703.1"/>
    <property type="molecule type" value="Genomic_DNA"/>
</dbReference>
<accession>A0ABS5JP68</accession>
<dbReference type="PANTHER" id="PTHR12526">
    <property type="entry name" value="GLYCOSYLTRANSFERASE"/>
    <property type="match status" value="1"/>
</dbReference>
<dbReference type="Proteomes" id="UP000708576">
    <property type="component" value="Unassembled WGS sequence"/>
</dbReference>
<evidence type="ECO:0000313" key="3">
    <source>
        <dbReference type="EMBL" id="MBS2096703.1"/>
    </source>
</evidence>
<comment type="caution">
    <text evidence="3">The sequence shown here is derived from an EMBL/GenBank/DDBJ whole genome shotgun (WGS) entry which is preliminary data.</text>
</comment>
<name>A0ABS5JP68_9BACT</name>
<keyword evidence="4" id="KW-1185">Reference proteome</keyword>
<organism evidence="3 4">
    <name type="scientific">Carboxylicivirga linearis</name>
    <dbReference type="NCBI Taxonomy" id="1628157"/>
    <lineage>
        <taxon>Bacteria</taxon>
        <taxon>Pseudomonadati</taxon>
        <taxon>Bacteroidota</taxon>
        <taxon>Bacteroidia</taxon>
        <taxon>Marinilabiliales</taxon>
        <taxon>Marinilabiliaceae</taxon>
        <taxon>Carboxylicivirga</taxon>
    </lineage>
</organism>
<evidence type="ECO:0000259" key="2">
    <source>
        <dbReference type="Pfam" id="PF13439"/>
    </source>
</evidence>
<feature type="domain" description="Glycosyl transferase family 1" evidence="1">
    <location>
        <begin position="185"/>
        <end position="334"/>
    </location>
</feature>
<dbReference type="Pfam" id="PF00534">
    <property type="entry name" value="Glycos_transf_1"/>
    <property type="match status" value="1"/>
</dbReference>
<dbReference type="RefSeq" id="WP_212212023.1">
    <property type="nucleotide sequence ID" value="NZ_JAGUCO010000001.1"/>
</dbReference>
<dbReference type="CDD" id="cd03811">
    <property type="entry name" value="GT4_GT28_WabH-like"/>
    <property type="match status" value="1"/>
</dbReference>
<evidence type="ECO:0000313" key="4">
    <source>
        <dbReference type="Proteomes" id="UP000708576"/>
    </source>
</evidence>
<reference evidence="3 4" key="1">
    <citation type="journal article" date="2015" name="Int. J. Syst. Evol. Microbiol.">
        <title>Carboxylicivirga linearis sp. nov., isolated from a sea cucumber culture pond.</title>
        <authorList>
            <person name="Wang F.Q."/>
            <person name="Zhou Y.X."/>
            <person name="Lin X.Z."/>
            <person name="Chen G.J."/>
            <person name="Du Z.J."/>
        </authorList>
    </citation>
    <scope>NUCLEOTIDE SEQUENCE [LARGE SCALE GENOMIC DNA]</scope>
    <source>
        <strain evidence="3 4">FB218</strain>
    </source>
</reference>
<dbReference type="SUPFAM" id="SSF53756">
    <property type="entry name" value="UDP-Glycosyltransferase/glycogen phosphorylase"/>
    <property type="match status" value="1"/>
</dbReference>
<dbReference type="InterPro" id="IPR028098">
    <property type="entry name" value="Glyco_trans_4-like_N"/>
</dbReference>